<protein>
    <submittedName>
        <fullName evidence="6">Isoprenylcysteine carboxyl methyltransferase family protein</fullName>
    </submittedName>
</protein>
<evidence type="ECO:0000256" key="4">
    <source>
        <dbReference type="ARBA" id="ARBA00023136"/>
    </source>
</evidence>
<dbReference type="Pfam" id="PF04140">
    <property type="entry name" value="ICMT"/>
    <property type="match status" value="1"/>
</dbReference>
<feature type="transmembrane region" description="Helical" evidence="5">
    <location>
        <begin position="70"/>
        <end position="89"/>
    </location>
</feature>
<name>A0A7S7AWR8_9SPIR</name>
<keyword evidence="3 5" id="KW-1133">Transmembrane helix</keyword>
<evidence type="ECO:0000256" key="1">
    <source>
        <dbReference type="ARBA" id="ARBA00004141"/>
    </source>
</evidence>
<dbReference type="AlphaFoldDB" id="A0A7S7AWR8"/>
<dbReference type="EMBL" id="CP061839">
    <property type="protein sequence ID" value="QOW60906.1"/>
    <property type="molecule type" value="Genomic_DNA"/>
</dbReference>
<comment type="subcellular location">
    <subcellularLocation>
        <location evidence="1">Membrane</location>
        <topology evidence="1">Multi-pass membrane protein</topology>
    </subcellularLocation>
</comment>
<feature type="transmembrane region" description="Helical" evidence="5">
    <location>
        <begin position="7"/>
        <end position="26"/>
    </location>
</feature>
<gene>
    <name evidence="6" type="ORF">IFE08_00295</name>
</gene>
<keyword evidence="4 5" id="KW-0472">Membrane</keyword>
<keyword evidence="6" id="KW-0489">Methyltransferase</keyword>
<evidence type="ECO:0000313" key="6">
    <source>
        <dbReference type="EMBL" id="QOW60906.1"/>
    </source>
</evidence>
<sequence length="181" mass="20956">MNYIIQIIVAIIFIIRLLFLKVSKTNEKNILANGGKEYGAENSKRLTLLHILFYAACLAESIFKKAQFDMLSIIGCLLLIFSIFMLYTVTRLLKGIWTVKLMIAENHQYNDHWLFRTVKHPNYFLNIAPELIGLALLCHALYSAIIILPFYVFVLYVRIKEENRLLKEVIIPNGSHNTHNT</sequence>
<organism evidence="6 7">
    <name type="scientific">Treponema pedis</name>
    <dbReference type="NCBI Taxonomy" id="409322"/>
    <lineage>
        <taxon>Bacteria</taxon>
        <taxon>Pseudomonadati</taxon>
        <taxon>Spirochaetota</taxon>
        <taxon>Spirochaetia</taxon>
        <taxon>Spirochaetales</taxon>
        <taxon>Treponemataceae</taxon>
        <taxon>Treponema</taxon>
    </lineage>
</organism>
<evidence type="ECO:0000256" key="5">
    <source>
        <dbReference type="SAM" id="Phobius"/>
    </source>
</evidence>
<feature type="transmembrane region" description="Helical" evidence="5">
    <location>
        <begin position="131"/>
        <end position="157"/>
    </location>
</feature>
<evidence type="ECO:0000256" key="3">
    <source>
        <dbReference type="ARBA" id="ARBA00022989"/>
    </source>
</evidence>
<dbReference type="Gene3D" id="1.20.120.1630">
    <property type="match status" value="1"/>
</dbReference>
<dbReference type="InterPro" id="IPR052527">
    <property type="entry name" value="Metal_cation-efflux_comp"/>
</dbReference>
<accession>A0A7S7AWR8</accession>
<proteinExistence type="predicted"/>
<dbReference type="GO" id="GO:0004671">
    <property type="term" value="F:protein C-terminal S-isoprenylcysteine carboxyl O-methyltransferase activity"/>
    <property type="evidence" value="ECO:0007669"/>
    <property type="project" value="InterPro"/>
</dbReference>
<dbReference type="InterPro" id="IPR007269">
    <property type="entry name" value="ICMT_MeTrfase"/>
</dbReference>
<reference evidence="6 7" key="1">
    <citation type="submission" date="2020-09" db="EMBL/GenBank/DDBJ databases">
        <title>Characterization of Treponema spp. from bovine digital dermatitis in Korea.</title>
        <authorList>
            <person name="Espiritu H.M."/>
            <person name="Cho Y.I."/>
            <person name="Mamuad L."/>
        </authorList>
    </citation>
    <scope>NUCLEOTIDE SEQUENCE [LARGE SCALE GENOMIC DNA]</scope>
    <source>
        <strain evidence="6 7">KS1</strain>
    </source>
</reference>
<evidence type="ECO:0000256" key="2">
    <source>
        <dbReference type="ARBA" id="ARBA00022692"/>
    </source>
</evidence>
<dbReference type="PANTHER" id="PTHR43847">
    <property type="entry name" value="BLL3993 PROTEIN"/>
    <property type="match status" value="1"/>
</dbReference>
<keyword evidence="6" id="KW-0808">Transferase</keyword>
<dbReference type="GO" id="GO:0032259">
    <property type="term" value="P:methylation"/>
    <property type="evidence" value="ECO:0007669"/>
    <property type="project" value="UniProtKB-KW"/>
</dbReference>
<keyword evidence="2 5" id="KW-0812">Transmembrane</keyword>
<dbReference type="RefSeq" id="WP_194076348.1">
    <property type="nucleotide sequence ID" value="NZ_CP061839.1"/>
</dbReference>
<dbReference type="Proteomes" id="UP000593915">
    <property type="component" value="Chromosome"/>
</dbReference>
<evidence type="ECO:0000313" key="7">
    <source>
        <dbReference type="Proteomes" id="UP000593915"/>
    </source>
</evidence>
<dbReference type="PANTHER" id="PTHR43847:SF1">
    <property type="entry name" value="BLL3993 PROTEIN"/>
    <property type="match status" value="1"/>
</dbReference>
<dbReference type="GO" id="GO:0016020">
    <property type="term" value="C:membrane"/>
    <property type="evidence" value="ECO:0007669"/>
    <property type="project" value="UniProtKB-SubCell"/>
</dbReference>